<feature type="transmembrane region" description="Helical" evidence="6">
    <location>
        <begin position="29"/>
        <end position="46"/>
    </location>
</feature>
<feature type="transmembrane region" description="Helical" evidence="6">
    <location>
        <begin position="336"/>
        <end position="358"/>
    </location>
</feature>
<dbReference type="OrthoDB" id="9787026at2"/>
<protein>
    <submittedName>
        <fullName evidence="8">MFS transporter</fullName>
    </submittedName>
</protein>
<dbReference type="Proteomes" id="UP000305778">
    <property type="component" value="Unassembled WGS sequence"/>
</dbReference>
<dbReference type="GO" id="GO:0005886">
    <property type="term" value="C:plasma membrane"/>
    <property type="evidence" value="ECO:0007669"/>
    <property type="project" value="UniProtKB-SubCell"/>
</dbReference>
<feature type="transmembrane region" description="Helical" evidence="6">
    <location>
        <begin position="121"/>
        <end position="147"/>
    </location>
</feature>
<comment type="caution">
    <text evidence="8">The sequence shown here is derived from an EMBL/GenBank/DDBJ whole genome shotgun (WGS) entry which is preliminary data.</text>
</comment>
<feature type="domain" description="Major facilitator superfamily (MFS) profile" evidence="7">
    <location>
        <begin position="30"/>
        <end position="452"/>
    </location>
</feature>
<dbReference type="PANTHER" id="PTHR23508:SF10">
    <property type="entry name" value="CARBOXYLIC ACID TRANSPORTER PROTEIN HOMOLOG"/>
    <property type="match status" value="1"/>
</dbReference>
<evidence type="ECO:0000259" key="7">
    <source>
        <dbReference type="PROSITE" id="PS50850"/>
    </source>
</evidence>
<keyword evidence="9" id="KW-1185">Reference proteome</keyword>
<dbReference type="PROSITE" id="PS50850">
    <property type="entry name" value="MFS"/>
    <property type="match status" value="1"/>
</dbReference>
<reference evidence="8 9" key="1">
    <citation type="submission" date="2019-04" db="EMBL/GenBank/DDBJ databases">
        <title>Streptomyces oryziradicis sp. nov., a novel actinomycete isolated from rhizosphere soil of rice (Oryza sativa L.).</title>
        <authorList>
            <person name="Li C."/>
        </authorList>
    </citation>
    <scope>NUCLEOTIDE SEQUENCE [LARGE SCALE GENOMIC DNA]</scope>
    <source>
        <strain evidence="8 9">NEAU-C40</strain>
    </source>
</reference>
<dbReference type="Pfam" id="PF00083">
    <property type="entry name" value="Sugar_tr"/>
    <property type="match status" value="1"/>
</dbReference>
<dbReference type="InterPro" id="IPR005828">
    <property type="entry name" value="MFS_sugar_transport-like"/>
</dbReference>
<feature type="region of interest" description="Disordered" evidence="5">
    <location>
        <begin position="457"/>
        <end position="482"/>
    </location>
</feature>
<dbReference type="GO" id="GO:0046943">
    <property type="term" value="F:carboxylic acid transmembrane transporter activity"/>
    <property type="evidence" value="ECO:0007669"/>
    <property type="project" value="TreeGrafter"/>
</dbReference>
<feature type="transmembrane region" description="Helical" evidence="6">
    <location>
        <begin position="159"/>
        <end position="179"/>
    </location>
</feature>
<evidence type="ECO:0000313" key="9">
    <source>
        <dbReference type="Proteomes" id="UP000305778"/>
    </source>
</evidence>
<keyword evidence="3 6" id="KW-1133">Transmembrane helix</keyword>
<dbReference type="EMBL" id="SUMC01000015">
    <property type="protein sequence ID" value="TKA10285.1"/>
    <property type="molecule type" value="Genomic_DNA"/>
</dbReference>
<evidence type="ECO:0000256" key="5">
    <source>
        <dbReference type="SAM" id="MobiDB-lite"/>
    </source>
</evidence>
<organism evidence="8 9">
    <name type="scientific">Actinacidiphila oryziradicis</name>
    <dbReference type="NCBI Taxonomy" id="2571141"/>
    <lineage>
        <taxon>Bacteria</taxon>
        <taxon>Bacillati</taxon>
        <taxon>Actinomycetota</taxon>
        <taxon>Actinomycetes</taxon>
        <taxon>Kitasatosporales</taxon>
        <taxon>Streptomycetaceae</taxon>
        <taxon>Actinacidiphila</taxon>
    </lineage>
</organism>
<feature type="transmembrane region" description="Helical" evidence="6">
    <location>
        <begin position="305"/>
        <end position="324"/>
    </location>
</feature>
<feature type="transmembrane region" description="Helical" evidence="6">
    <location>
        <begin position="271"/>
        <end position="299"/>
    </location>
</feature>
<evidence type="ECO:0000256" key="6">
    <source>
        <dbReference type="SAM" id="Phobius"/>
    </source>
</evidence>
<accession>A0A4U0T896</accession>
<dbReference type="InterPro" id="IPR036259">
    <property type="entry name" value="MFS_trans_sf"/>
</dbReference>
<comment type="subcellular location">
    <subcellularLocation>
        <location evidence="1">Cell membrane</location>
        <topology evidence="1">Multi-pass membrane protein</topology>
    </subcellularLocation>
</comment>
<dbReference type="CDD" id="cd17316">
    <property type="entry name" value="MFS_SV2_like"/>
    <property type="match status" value="1"/>
</dbReference>
<evidence type="ECO:0000256" key="2">
    <source>
        <dbReference type="ARBA" id="ARBA00022692"/>
    </source>
</evidence>
<evidence type="ECO:0000256" key="3">
    <source>
        <dbReference type="ARBA" id="ARBA00022989"/>
    </source>
</evidence>
<evidence type="ECO:0000313" key="8">
    <source>
        <dbReference type="EMBL" id="TKA10285.1"/>
    </source>
</evidence>
<evidence type="ECO:0000256" key="1">
    <source>
        <dbReference type="ARBA" id="ARBA00004651"/>
    </source>
</evidence>
<evidence type="ECO:0000256" key="4">
    <source>
        <dbReference type="ARBA" id="ARBA00023136"/>
    </source>
</evidence>
<keyword evidence="2 6" id="KW-0812">Transmembrane</keyword>
<dbReference type="Gene3D" id="1.20.1250.20">
    <property type="entry name" value="MFS general substrate transporter like domains"/>
    <property type="match status" value="1"/>
</dbReference>
<dbReference type="InterPro" id="IPR020846">
    <property type="entry name" value="MFS_dom"/>
</dbReference>
<dbReference type="AlphaFoldDB" id="A0A4U0T896"/>
<proteinExistence type="predicted"/>
<dbReference type="RefSeq" id="WP_136724862.1">
    <property type="nucleotide sequence ID" value="NZ_SUMC01000015.1"/>
</dbReference>
<feature type="transmembrane region" description="Helical" evidence="6">
    <location>
        <begin position="427"/>
        <end position="447"/>
    </location>
</feature>
<feature type="transmembrane region" description="Helical" evidence="6">
    <location>
        <begin position="66"/>
        <end position="88"/>
    </location>
</feature>
<dbReference type="SUPFAM" id="SSF103473">
    <property type="entry name" value="MFS general substrate transporter"/>
    <property type="match status" value="1"/>
</dbReference>
<feature type="transmembrane region" description="Helical" evidence="6">
    <location>
        <begin position="97"/>
        <end position="115"/>
    </location>
</feature>
<keyword evidence="4 6" id="KW-0472">Membrane</keyword>
<gene>
    <name evidence="8" type="ORF">FCI23_17670</name>
</gene>
<dbReference type="PANTHER" id="PTHR23508">
    <property type="entry name" value="CARBOXYLIC ACID TRANSPORTER PROTEIN HOMOLOG"/>
    <property type="match status" value="1"/>
</dbReference>
<name>A0A4U0T896_9ACTN</name>
<sequence>MDSPPALIRTKDDVVRVINESADAPHSRMIGFIALGGFFLDAYDFTSLSAGSVQMKSEFGLSASQLGLVTAVMAFGAIVGALSGGYFVDRFGRLRMFIVNLLLFVLATLGAAFAPDYETLIVLRLLIGIGVGLDVPVAMAFLVEFMAMKKKAKWVESAAALWSAATICGLLVALLLNALGAGNSLWRWEVGLGALPAVVILLLRFKYMAESPMWAATKGDLAEAARILSITYARPFELAPDAVAAPQAETPRNPFRPFGQLFTGEFRKRTILISVISAAQSVQFSSVGFYLPLIVFSFFHSSFTVSLLASVFANACGLCAALLAANLADRLGLRRLTVIGFSGVAVVLIVLGLVGHLIPPLLGVVLLAFFIGAHTFGPGSTAQSMSAMSYPTRVRGVGAGLSQASNRTGSLIALYGVPVLLSAFGLYHALLILLVAPAIGLIVLAVIKWEPVGNVSEDEPESVFGSPTGGTSRPAITPTHSI</sequence>
<feature type="transmembrane region" description="Helical" evidence="6">
    <location>
        <begin position="185"/>
        <end position="203"/>
    </location>
</feature>